<organism evidence="2 3">
    <name type="scientific">Sparassis crispa</name>
    <dbReference type="NCBI Taxonomy" id="139825"/>
    <lineage>
        <taxon>Eukaryota</taxon>
        <taxon>Fungi</taxon>
        <taxon>Dikarya</taxon>
        <taxon>Basidiomycota</taxon>
        <taxon>Agaricomycotina</taxon>
        <taxon>Agaricomycetes</taxon>
        <taxon>Polyporales</taxon>
        <taxon>Sparassidaceae</taxon>
        <taxon>Sparassis</taxon>
    </lineage>
</organism>
<evidence type="ECO:0000256" key="1">
    <source>
        <dbReference type="SAM" id="MobiDB-lite"/>
    </source>
</evidence>
<dbReference type="Proteomes" id="UP000287166">
    <property type="component" value="Unassembled WGS sequence"/>
</dbReference>
<feature type="compositionally biased region" description="Pro residues" evidence="1">
    <location>
        <begin position="318"/>
        <end position="332"/>
    </location>
</feature>
<evidence type="ECO:0000313" key="2">
    <source>
        <dbReference type="EMBL" id="GBE81615.1"/>
    </source>
</evidence>
<feature type="region of interest" description="Disordered" evidence="1">
    <location>
        <begin position="312"/>
        <end position="336"/>
    </location>
</feature>
<keyword evidence="3" id="KW-1185">Reference proteome</keyword>
<accession>A0A401GHM2</accession>
<dbReference type="STRING" id="139825.A0A401GHM2"/>
<comment type="caution">
    <text evidence="2">The sequence shown here is derived from an EMBL/GenBank/DDBJ whole genome shotgun (WGS) entry which is preliminary data.</text>
</comment>
<dbReference type="OrthoDB" id="2787271at2759"/>
<proteinExistence type="predicted"/>
<dbReference type="RefSeq" id="XP_027612528.1">
    <property type="nucleotide sequence ID" value="XM_027756727.1"/>
</dbReference>
<protein>
    <recommendedName>
        <fullName evidence="4">F-box domain-containing protein</fullName>
    </recommendedName>
</protein>
<dbReference type="GeneID" id="38778532"/>
<dbReference type="AlphaFoldDB" id="A0A401GHM2"/>
<name>A0A401GHM2_9APHY</name>
<sequence length="403" mass="43331">MSLLSLNYDVLALVLRQLSPADARQLALTSQQLYELASRRALARVTLGGAFYSSRPAIHQLIRFCTAILARPAHLPFLLHLEVMRDAVRRRIRGAWAVDPACVRVLAEVIARASRLNEITLWGADALFVAHPPIIDALKGLPALRTVTLGGALPPLPALARAFPHLRTLHLVDGGSCAPRDSALATDDAHTPASAGWTALDSVDAAHAVLPLACPVRRLALRDPLHPRAPERARAALTLLARTRPVVLSCALDVSLDSAAFAARLPAAAPALRFLEIELYGCESEKDARAWMTALAPALAPLALRGLALRRHATQPRSAPPTPLCTPLPSRAPSPAADPDALARALVRALPVQFLALQPADGGAGEALEGAWFEAVGRARAERMHEEEGRRVARWLRALDRYD</sequence>
<evidence type="ECO:0000313" key="3">
    <source>
        <dbReference type="Proteomes" id="UP000287166"/>
    </source>
</evidence>
<reference evidence="2 3" key="1">
    <citation type="journal article" date="2018" name="Sci. Rep.">
        <title>Genome sequence of the cauliflower mushroom Sparassis crispa (Hanabiratake) and its association with beneficial usage.</title>
        <authorList>
            <person name="Kiyama R."/>
            <person name="Furutani Y."/>
            <person name="Kawaguchi K."/>
            <person name="Nakanishi T."/>
        </authorList>
    </citation>
    <scope>NUCLEOTIDE SEQUENCE [LARGE SCALE GENOMIC DNA]</scope>
</reference>
<gene>
    <name evidence="2" type="ORF">SCP_0313440</name>
</gene>
<evidence type="ECO:0008006" key="4">
    <source>
        <dbReference type="Google" id="ProtNLM"/>
    </source>
</evidence>
<dbReference type="EMBL" id="BFAD01000003">
    <property type="protein sequence ID" value="GBE81615.1"/>
    <property type="molecule type" value="Genomic_DNA"/>
</dbReference>
<dbReference type="InParanoid" id="A0A401GHM2"/>